<dbReference type="AlphaFoldDB" id="A0ABD3AR16"/>
<reference evidence="1 2" key="1">
    <citation type="submission" date="2024-11" db="EMBL/GenBank/DDBJ databases">
        <title>A near-complete genome assembly of Cinchona calisaya.</title>
        <authorList>
            <person name="Lian D.C."/>
            <person name="Zhao X.W."/>
            <person name="Wei L."/>
        </authorList>
    </citation>
    <scope>NUCLEOTIDE SEQUENCE [LARGE SCALE GENOMIC DNA]</scope>
    <source>
        <tissue evidence="1">Nenye</tissue>
    </source>
</reference>
<gene>
    <name evidence="1" type="ORF">ACH5RR_007162</name>
</gene>
<proteinExistence type="predicted"/>
<accession>A0ABD3AR16</accession>
<organism evidence="1 2">
    <name type="scientific">Cinchona calisaya</name>
    <dbReference type="NCBI Taxonomy" id="153742"/>
    <lineage>
        <taxon>Eukaryota</taxon>
        <taxon>Viridiplantae</taxon>
        <taxon>Streptophyta</taxon>
        <taxon>Embryophyta</taxon>
        <taxon>Tracheophyta</taxon>
        <taxon>Spermatophyta</taxon>
        <taxon>Magnoliopsida</taxon>
        <taxon>eudicotyledons</taxon>
        <taxon>Gunneridae</taxon>
        <taxon>Pentapetalae</taxon>
        <taxon>asterids</taxon>
        <taxon>lamiids</taxon>
        <taxon>Gentianales</taxon>
        <taxon>Rubiaceae</taxon>
        <taxon>Cinchonoideae</taxon>
        <taxon>Cinchoneae</taxon>
        <taxon>Cinchona</taxon>
    </lineage>
</organism>
<protein>
    <submittedName>
        <fullName evidence="1">Uncharacterized protein</fullName>
    </submittedName>
</protein>
<sequence>MNSFSKMKDTWKGRRDLMKITLKPKSHSQPDDDSFVMPLANYHLSSDEKRKLLRVKQLYGSGIVNE</sequence>
<keyword evidence="2" id="KW-1185">Reference proteome</keyword>
<name>A0ABD3AR16_9GENT</name>
<evidence type="ECO:0000313" key="2">
    <source>
        <dbReference type="Proteomes" id="UP001630127"/>
    </source>
</evidence>
<evidence type="ECO:0000313" key="1">
    <source>
        <dbReference type="EMBL" id="KAL3533641.1"/>
    </source>
</evidence>
<comment type="caution">
    <text evidence="1">The sequence shown here is derived from an EMBL/GenBank/DDBJ whole genome shotgun (WGS) entry which is preliminary data.</text>
</comment>
<dbReference type="EMBL" id="JBJUIK010000003">
    <property type="protein sequence ID" value="KAL3533641.1"/>
    <property type="molecule type" value="Genomic_DNA"/>
</dbReference>
<dbReference type="Proteomes" id="UP001630127">
    <property type="component" value="Unassembled WGS sequence"/>
</dbReference>